<dbReference type="InterPro" id="IPR057357">
    <property type="entry name" value="Znf-C2H2_ZFAND2A/B"/>
</dbReference>
<gene>
    <name evidence="9" type="primary">LOC118418995</name>
</gene>
<dbReference type="GO" id="GO:0005783">
    <property type="term" value="C:endoplasmic reticulum"/>
    <property type="evidence" value="ECO:0000318"/>
    <property type="project" value="GO_Central"/>
</dbReference>
<proteinExistence type="predicted"/>
<dbReference type="PANTHER" id="PTHR14677">
    <property type="entry name" value="ARSENITE INDUCUBLE RNA ASSOCIATED PROTEIN AIP-1-RELATED"/>
    <property type="match status" value="1"/>
</dbReference>
<feature type="compositionally biased region" description="Basic and acidic residues" evidence="6">
    <location>
        <begin position="209"/>
        <end position="222"/>
    </location>
</feature>
<keyword evidence="3 5" id="KW-0863">Zinc-finger</keyword>
<evidence type="ECO:0000256" key="2">
    <source>
        <dbReference type="ARBA" id="ARBA00022737"/>
    </source>
</evidence>
<dbReference type="SMART" id="SM00154">
    <property type="entry name" value="ZnF_AN1"/>
    <property type="match status" value="1"/>
</dbReference>
<feature type="domain" description="AN1-type" evidence="7">
    <location>
        <begin position="114"/>
        <end position="162"/>
    </location>
</feature>
<dbReference type="Proteomes" id="UP000001554">
    <property type="component" value="Chromosome 7"/>
</dbReference>
<evidence type="ECO:0000256" key="1">
    <source>
        <dbReference type="ARBA" id="ARBA00022723"/>
    </source>
</evidence>
<dbReference type="FunFam" id="4.10.1110.10:FF:000004">
    <property type="entry name" value="AN1-type zinc finger protein 2B isoform X1"/>
    <property type="match status" value="1"/>
</dbReference>
<dbReference type="GO" id="GO:0005737">
    <property type="term" value="C:cytoplasm"/>
    <property type="evidence" value="ECO:0000318"/>
    <property type="project" value="GO_Central"/>
</dbReference>
<dbReference type="GO" id="GO:0043161">
    <property type="term" value="P:proteasome-mediated ubiquitin-dependent protein catabolic process"/>
    <property type="evidence" value="ECO:0000318"/>
    <property type="project" value="GO_Central"/>
</dbReference>
<dbReference type="OMA" id="DESKHNR"/>
<evidence type="ECO:0000313" key="8">
    <source>
        <dbReference type="Proteomes" id="UP000001554"/>
    </source>
</evidence>
<feature type="region of interest" description="Disordered" evidence="6">
    <location>
        <begin position="176"/>
        <end position="236"/>
    </location>
</feature>
<feature type="compositionally biased region" description="Low complexity" evidence="6">
    <location>
        <begin position="281"/>
        <end position="299"/>
    </location>
</feature>
<feature type="region of interest" description="Disordered" evidence="6">
    <location>
        <begin position="258"/>
        <end position="314"/>
    </location>
</feature>
<dbReference type="OrthoDB" id="431929at2759"/>
<dbReference type="PANTHER" id="PTHR14677:SF20">
    <property type="entry name" value="ZINC FINGER AN1-TYPE CONTAINING 2A-RELATED"/>
    <property type="match status" value="1"/>
</dbReference>
<name>A0A9J7LDY9_BRAFL</name>
<sequence>MSRVYDVTYDEGSRRESRRYKCACVKGRQHRVQDGGVSGSRCALLRDFLQAIGKDHILYRQHNCESSYKKDVQVPVCPLCNAPIPVKRGELPDIRVGEHIDRDCKSDKAEQRRKIYTNRCNVKGCKQKELIPVVCDSCRKNFCLKHRHTTDHNCKGYQDTGRAVSNAGAAAILRNKGSNKASSAARSSGTAASRPSNRPQQTMMASAGRELDRERREREAQRRQQQTGGRQQTMANVGAAQALQAGLSEDEAMALALQQSLAEEQAKGQQKPMTQQEQDDLALAQALAASEQEALSQQQRGRQGNQDKNSCSVS</sequence>
<dbReference type="GO" id="GO:0045047">
    <property type="term" value="P:protein targeting to ER"/>
    <property type="evidence" value="ECO:0000318"/>
    <property type="project" value="GO_Central"/>
</dbReference>
<feature type="compositionally biased region" description="Polar residues" evidence="6">
    <location>
        <begin position="194"/>
        <end position="204"/>
    </location>
</feature>
<evidence type="ECO:0000313" key="9">
    <source>
        <dbReference type="RefSeq" id="XP_035681086.1"/>
    </source>
</evidence>
<protein>
    <submittedName>
        <fullName evidence="9">AN1-type zinc finger protein 2B-like isoform X1</fullName>
    </submittedName>
</protein>
<dbReference type="KEGG" id="bfo:118418995"/>
<dbReference type="InterPro" id="IPR035896">
    <property type="entry name" value="AN1-like_Znf"/>
</dbReference>
<dbReference type="AlphaFoldDB" id="A0A9J7LDY9"/>
<keyword evidence="8" id="KW-1185">Reference proteome</keyword>
<evidence type="ECO:0000256" key="5">
    <source>
        <dbReference type="PROSITE-ProRule" id="PRU00449"/>
    </source>
</evidence>
<evidence type="ECO:0000256" key="6">
    <source>
        <dbReference type="SAM" id="MobiDB-lite"/>
    </source>
</evidence>
<evidence type="ECO:0000259" key="7">
    <source>
        <dbReference type="PROSITE" id="PS51039"/>
    </source>
</evidence>
<dbReference type="PROSITE" id="PS50330">
    <property type="entry name" value="UIM"/>
    <property type="match status" value="1"/>
</dbReference>
<feature type="compositionally biased region" description="Low complexity" evidence="6">
    <location>
        <begin position="181"/>
        <end position="193"/>
    </location>
</feature>
<evidence type="ECO:0000256" key="4">
    <source>
        <dbReference type="ARBA" id="ARBA00022833"/>
    </source>
</evidence>
<dbReference type="Pfam" id="PF25403">
    <property type="entry name" value="zf-C2H2_ZFAND2"/>
    <property type="match status" value="1"/>
</dbReference>
<dbReference type="GeneID" id="118418995"/>
<keyword evidence="2" id="KW-0677">Repeat</keyword>
<dbReference type="InterPro" id="IPR000058">
    <property type="entry name" value="Znf_AN1"/>
</dbReference>
<dbReference type="InterPro" id="IPR003903">
    <property type="entry name" value="UIM_dom"/>
</dbReference>
<dbReference type="PROSITE" id="PS51039">
    <property type="entry name" value="ZF_AN1"/>
    <property type="match status" value="1"/>
</dbReference>
<dbReference type="RefSeq" id="XP_035681086.1">
    <property type="nucleotide sequence ID" value="XM_035825193.1"/>
</dbReference>
<dbReference type="Pfam" id="PF01428">
    <property type="entry name" value="zf-AN1"/>
    <property type="match status" value="1"/>
</dbReference>
<feature type="compositionally biased region" description="Low complexity" evidence="6">
    <location>
        <begin position="223"/>
        <end position="232"/>
    </location>
</feature>
<keyword evidence="4" id="KW-0862">Zinc</keyword>
<dbReference type="Gene3D" id="4.10.1110.10">
    <property type="entry name" value="AN1-like Zinc finger"/>
    <property type="match status" value="1"/>
</dbReference>
<organism evidence="8 9">
    <name type="scientific">Branchiostoma floridae</name>
    <name type="common">Florida lancelet</name>
    <name type="synonym">Amphioxus</name>
    <dbReference type="NCBI Taxonomy" id="7739"/>
    <lineage>
        <taxon>Eukaryota</taxon>
        <taxon>Metazoa</taxon>
        <taxon>Chordata</taxon>
        <taxon>Cephalochordata</taxon>
        <taxon>Leptocardii</taxon>
        <taxon>Amphioxiformes</taxon>
        <taxon>Branchiostomatidae</taxon>
        <taxon>Branchiostoma</taxon>
    </lineage>
</organism>
<dbReference type="GO" id="GO:0008270">
    <property type="term" value="F:zinc ion binding"/>
    <property type="evidence" value="ECO:0007669"/>
    <property type="project" value="UniProtKB-KW"/>
</dbReference>
<keyword evidence="1" id="KW-0479">Metal-binding</keyword>
<feature type="compositionally biased region" description="Polar residues" evidence="6">
    <location>
        <begin position="258"/>
        <end position="274"/>
    </location>
</feature>
<reference evidence="9" key="2">
    <citation type="submission" date="2025-08" db="UniProtKB">
        <authorList>
            <consortium name="RefSeq"/>
        </authorList>
    </citation>
    <scope>IDENTIFICATION</scope>
    <source>
        <strain evidence="9">S238N-H82</strain>
        <tissue evidence="9">Testes</tissue>
    </source>
</reference>
<accession>A0A9J7LDY9</accession>
<reference evidence="8" key="1">
    <citation type="journal article" date="2020" name="Nat. Ecol. Evol.">
        <title>Deeply conserved synteny resolves early events in vertebrate evolution.</title>
        <authorList>
            <person name="Simakov O."/>
            <person name="Marletaz F."/>
            <person name="Yue J.X."/>
            <person name="O'Connell B."/>
            <person name="Jenkins J."/>
            <person name="Brandt A."/>
            <person name="Calef R."/>
            <person name="Tung C.H."/>
            <person name="Huang T.K."/>
            <person name="Schmutz J."/>
            <person name="Satoh N."/>
            <person name="Yu J.K."/>
            <person name="Putnam N.H."/>
            <person name="Green R.E."/>
            <person name="Rokhsar D.S."/>
        </authorList>
    </citation>
    <scope>NUCLEOTIDE SEQUENCE [LARGE SCALE GENOMIC DNA]</scope>
    <source>
        <strain evidence="8">S238N-H82</strain>
    </source>
</reference>
<feature type="compositionally biased region" description="Polar residues" evidence="6">
    <location>
        <begin position="300"/>
        <end position="314"/>
    </location>
</feature>
<evidence type="ECO:0000256" key="3">
    <source>
        <dbReference type="ARBA" id="ARBA00022771"/>
    </source>
</evidence>
<dbReference type="SUPFAM" id="SSF118310">
    <property type="entry name" value="AN1-like Zinc finger"/>
    <property type="match status" value="1"/>
</dbReference>